<gene>
    <name evidence="1" type="ORF">ERS013200_01108</name>
</gene>
<dbReference type="EMBL" id="CWQY01000005">
    <property type="protein sequence ID" value="CSC30963.1"/>
    <property type="molecule type" value="Genomic_DNA"/>
</dbReference>
<protein>
    <submittedName>
        <fullName evidence="1">Uncharacterized protein</fullName>
    </submittedName>
</protein>
<dbReference type="AlphaFoldDB" id="A0A655XQN1"/>
<sequence>MVRLAKVSCTSLIQSSPQNRSHSLIQPDKPVASSKNHIAQIIIAPAGLCPV</sequence>
<reference evidence="1 2" key="1">
    <citation type="submission" date="2015-07" db="EMBL/GenBank/DDBJ databases">
        <authorList>
            <consortium name="Pathogen Informatics"/>
        </authorList>
    </citation>
    <scope>NUCLEOTIDE SEQUENCE [LARGE SCALE GENOMIC DNA]</scope>
    <source>
        <strain evidence="1 2">A316</strain>
    </source>
</reference>
<dbReference type="Proteomes" id="UP000041770">
    <property type="component" value="Unassembled WGS sequence"/>
</dbReference>
<name>A0A655XQN1_VIBCL</name>
<accession>A0A655XQN1</accession>
<proteinExistence type="predicted"/>
<evidence type="ECO:0000313" key="1">
    <source>
        <dbReference type="EMBL" id="CSC30963.1"/>
    </source>
</evidence>
<evidence type="ECO:0000313" key="2">
    <source>
        <dbReference type="Proteomes" id="UP000041770"/>
    </source>
</evidence>
<organism evidence="1 2">
    <name type="scientific">Vibrio cholerae</name>
    <dbReference type="NCBI Taxonomy" id="666"/>
    <lineage>
        <taxon>Bacteria</taxon>
        <taxon>Pseudomonadati</taxon>
        <taxon>Pseudomonadota</taxon>
        <taxon>Gammaproteobacteria</taxon>
        <taxon>Vibrionales</taxon>
        <taxon>Vibrionaceae</taxon>
        <taxon>Vibrio</taxon>
    </lineage>
</organism>